<protein>
    <submittedName>
        <fullName evidence="3">Ecotropic viral integration site 2B</fullName>
    </submittedName>
</protein>
<name>A0A673VG39_SURSU</name>
<keyword evidence="4" id="KW-1185">Reference proteome</keyword>
<dbReference type="GO" id="GO:0045660">
    <property type="term" value="P:positive regulation of neutrophil differentiation"/>
    <property type="evidence" value="ECO:0007669"/>
    <property type="project" value="TreeGrafter"/>
</dbReference>
<dbReference type="InterPro" id="IPR033239">
    <property type="entry name" value="EVI2B"/>
</dbReference>
<gene>
    <name evidence="3" type="primary">EVI2B</name>
</gene>
<evidence type="ECO:0000313" key="4">
    <source>
        <dbReference type="Proteomes" id="UP000472268"/>
    </source>
</evidence>
<dbReference type="OMA" id="GETPDMC"/>
<feature type="region of interest" description="Disordered" evidence="1">
    <location>
        <begin position="499"/>
        <end position="518"/>
    </location>
</feature>
<proteinExistence type="predicted"/>
<sequence>MVAWEVQMLYGYVRMYSRVIPTIVYEASVRNNKFLLSTYLLCAKRQIIPVFLSFIIKPLIEKKRSEMDPKDFILILFCGHLNDLFLLEAEEITTEPTVLRTSTPFVSANSHNTTGNPLSQPTEFNHVSSAQPTSTAKVAAGQSTPAVDASSEKPAVHTSAGQPLAFNITRQQIPTANASSQPTVPPVLTSGGTSLPPSAHTSPKQLPPLLSTSTQQPSSSHTSSGTPIPRTVHNPAMQPTTTVQRPQRFTPGFIFETTSNTNHPRDTNSNLIAAILVGVILTSMFVAIVMIVLWKCLRKPVSNDQNWAGRSPFADGETPDIYLDNFRENEAPTKRTSIVSLMHWKPNKNTLLADDLEIKLFESSDHVGDSNNAKTEKIKDQVNGTSEESAGGSTIGTALSSSDDADYPPPSSLLDLEGQGGDQSDKPAVTVLSPLPNDFTNLPPSLDCLNQVCEDYNPESEQSFPPPPDSFHLSLAPGDFMGIQEHSTSEIQGQEFSIPLDSGEAFSDSLPPPPEELF</sequence>
<accession>A0A673VG39</accession>
<feature type="compositionally biased region" description="Polar residues" evidence="1">
    <location>
        <begin position="103"/>
        <end position="145"/>
    </location>
</feature>
<feature type="compositionally biased region" description="Low complexity" evidence="1">
    <location>
        <begin position="207"/>
        <end position="224"/>
    </location>
</feature>
<feature type="transmembrane region" description="Helical" evidence="2">
    <location>
        <begin position="271"/>
        <end position="294"/>
    </location>
</feature>
<dbReference type="Proteomes" id="UP000472268">
    <property type="component" value="Chromosome 17"/>
</dbReference>
<feature type="region of interest" description="Disordered" evidence="1">
    <location>
        <begin position="366"/>
        <end position="426"/>
    </location>
</feature>
<keyword evidence="2" id="KW-0812">Transmembrane</keyword>
<feature type="compositionally biased region" description="Basic and acidic residues" evidence="1">
    <location>
        <begin position="366"/>
        <end position="380"/>
    </location>
</feature>
<evidence type="ECO:0000256" key="2">
    <source>
        <dbReference type="SAM" id="Phobius"/>
    </source>
</evidence>
<dbReference type="PANTHER" id="PTHR15384:SF0">
    <property type="entry name" value="PROTEIN EVI2B"/>
    <property type="match status" value="1"/>
</dbReference>
<dbReference type="GO" id="GO:2000035">
    <property type="term" value="P:regulation of stem cell division"/>
    <property type="evidence" value="ECO:0007669"/>
    <property type="project" value="TreeGrafter"/>
</dbReference>
<dbReference type="Ensembl" id="ENSSSUT00005040828.1">
    <property type="protein sequence ID" value="ENSSSUP00005035849.1"/>
    <property type="gene ID" value="ENSSSUG00005022961.1"/>
</dbReference>
<feature type="region of interest" description="Disordered" evidence="1">
    <location>
        <begin position="176"/>
        <end position="248"/>
    </location>
</feature>
<keyword evidence="2" id="KW-0472">Membrane</keyword>
<organism evidence="3 4">
    <name type="scientific">Suricata suricatta</name>
    <name type="common">Meerkat</name>
    <dbReference type="NCBI Taxonomy" id="37032"/>
    <lineage>
        <taxon>Eukaryota</taxon>
        <taxon>Metazoa</taxon>
        <taxon>Chordata</taxon>
        <taxon>Craniata</taxon>
        <taxon>Vertebrata</taxon>
        <taxon>Euteleostomi</taxon>
        <taxon>Mammalia</taxon>
        <taxon>Eutheria</taxon>
        <taxon>Laurasiatheria</taxon>
        <taxon>Carnivora</taxon>
        <taxon>Feliformia</taxon>
        <taxon>Herpestidae</taxon>
        <taxon>Suricata</taxon>
    </lineage>
</organism>
<feature type="compositionally biased region" description="Polar residues" evidence="1">
    <location>
        <begin position="190"/>
        <end position="204"/>
    </location>
</feature>
<keyword evidence="2" id="KW-1133">Transmembrane helix</keyword>
<evidence type="ECO:0000313" key="3">
    <source>
        <dbReference type="Ensembl" id="ENSSSUP00005035849.1"/>
    </source>
</evidence>
<dbReference type="PANTHER" id="PTHR15384">
    <property type="entry name" value="PROTEIN EVI2B"/>
    <property type="match status" value="1"/>
</dbReference>
<reference evidence="3 4" key="1">
    <citation type="submission" date="2019-05" db="EMBL/GenBank/DDBJ databases">
        <title>A Chromosome-scale Meerkat (S. suricatta) Genome Assembly.</title>
        <authorList>
            <person name="Dudchenko O."/>
            <person name="Lieberman Aiden E."/>
            <person name="Tung J."/>
            <person name="Barreiro L.B."/>
            <person name="Clutton-Brock T.H."/>
        </authorList>
    </citation>
    <scope>NUCLEOTIDE SEQUENCE [LARGE SCALE GENOMIC DNA]</scope>
</reference>
<dbReference type="AlphaFoldDB" id="A0A673VG39"/>
<feature type="region of interest" description="Disordered" evidence="1">
    <location>
        <begin position="103"/>
        <end position="159"/>
    </location>
</feature>
<reference evidence="3" key="3">
    <citation type="submission" date="2025-09" db="UniProtKB">
        <authorList>
            <consortium name="Ensembl"/>
        </authorList>
    </citation>
    <scope>IDENTIFICATION</scope>
</reference>
<feature type="compositionally biased region" description="Polar residues" evidence="1">
    <location>
        <begin position="382"/>
        <end position="397"/>
    </location>
</feature>
<reference evidence="3" key="2">
    <citation type="submission" date="2025-08" db="UniProtKB">
        <authorList>
            <consortium name="Ensembl"/>
        </authorList>
    </citation>
    <scope>IDENTIFICATION</scope>
</reference>
<evidence type="ECO:0000256" key="1">
    <source>
        <dbReference type="SAM" id="MobiDB-lite"/>
    </source>
</evidence>
<feature type="compositionally biased region" description="Polar residues" evidence="1">
    <location>
        <begin position="237"/>
        <end position="247"/>
    </location>
</feature>